<feature type="transmembrane region" description="Helical" evidence="8">
    <location>
        <begin position="103"/>
        <end position="124"/>
    </location>
</feature>
<dbReference type="GO" id="GO:0005886">
    <property type="term" value="C:plasma membrane"/>
    <property type="evidence" value="ECO:0007669"/>
    <property type="project" value="UniProtKB-SubCell"/>
</dbReference>
<feature type="transmembrane region" description="Helical" evidence="8">
    <location>
        <begin position="259"/>
        <end position="285"/>
    </location>
</feature>
<keyword evidence="7 8" id="KW-0472">Membrane</keyword>
<dbReference type="PANTHER" id="PTHR30472:SF25">
    <property type="entry name" value="ABC TRANSPORTER PERMEASE PROTEIN MJ0876-RELATED"/>
    <property type="match status" value="1"/>
</dbReference>
<dbReference type="Pfam" id="PF01032">
    <property type="entry name" value="FecCD"/>
    <property type="match status" value="1"/>
</dbReference>
<evidence type="ECO:0000256" key="6">
    <source>
        <dbReference type="ARBA" id="ARBA00022989"/>
    </source>
</evidence>
<dbReference type="PANTHER" id="PTHR30472">
    <property type="entry name" value="FERRIC ENTEROBACTIN TRANSPORT SYSTEM PERMEASE PROTEIN"/>
    <property type="match status" value="1"/>
</dbReference>
<dbReference type="CDD" id="cd06550">
    <property type="entry name" value="TM_ABC_iron-siderophores_like"/>
    <property type="match status" value="1"/>
</dbReference>
<dbReference type="GO" id="GO:0022857">
    <property type="term" value="F:transmembrane transporter activity"/>
    <property type="evidence" value="ECO:0007669"/>
    <property type="project" value="InterPro"/>
</dbReference>
<sequence length="354" mass="34960">MRPAGGGALRRTVILVVMAAALVGLMLASALTGQLGIGVADVLAAIGRGLGLAPADAAAAPADAVLWYVRFPRIIVAALVGAGLAVAGVTLQAIFGNPLAEPGLIGVSSGAAVGAACTVVLAPALPFAGAWLGGQWLTTLGAFAGGVGATAVVAAIARARGGRGDAAGIILVGVAVNAIGGGLVSLLTFIANPTARDQIVFWQMGTFAGGSWTAAAIIAAVTAVIAVAFIGLAGQLDLISLGETPARHLGVDVARLRRIVIVLSALLVAAGVAFSGIIVFVGLVVPHALRLLFGPGHRLLVPASLLGGALTTTIADVAARTLVPNADLPLGMITALVGGPLFFWLLGRDRAVRP</sequence>
<evidence type="ECO:0000256" key="5">
    <source>
        <dbReference type="ARBA" id="ARBA00022692"/>
    </source>
</evidence>
<keyword evidence="10" id="KW-1185">Reference proteome</keyword>
<evidence type="ECO:0000256" key="8">
    <source>
        <dbReference type="SAM" id="Phobius"/>
    </source>
</evidence>
<feature type="transmembrane region" description="Helical" evidence="8">
    <location>
        <begin position="12"/>
        <end position="31"/>
    </location>
</feature>
<dbReference type="EMBL" id="CP009248">
    <property type="protein sequence ID" value="APT91094.1"/>
    <property type="molecule type" value="Genomic_DNA"/>
</dbReference>
<reference evidence="9 10" key="1">
    <citation type="submission" date="2014-08" db="EMBL/GenBank/DDBJ databases">
        <title>Complete genome sequence of Corynebacterium sphenisci CECT 5990(T) (=DSM 44792(T)), isolated from healthy wild penguins.</title>
        <authorList>
            <person name="Ruckert C."/>
            <person name="Albersmeier A."/>
            <person name="Winkler A."/>
            <person name="Kalinowski J."/>
        </authorList>
    </citation>
    <scope>NUCLEOTIDE SEQUENCE [LARGE SCALE GENOMIC DNA]</scope>
    <source>
        <strain evidence="9 10">DSM 44792</strain>
    </source>
</reference>
<dbReference type="Proteomes" id="UP000185469">
    <property type="component" value="Chromosome"/>
</dbReference>
<protein>
    <recommendedName>
        <fullName evidence="11">Iron ABC transporter permease</fullName>
    </recommendedName>
</protein>
<evidence type="ECO:0000256" key="1">
    <source>
        <dbReference type="ARBA" id="ARBA00004651"/>
    </source>
</evidence>
<dbReference type="AlphaFoldDB" id="A0A1L7CZ36"/>
<evidence type="ECO:0000313" key="9">
    <source>
        <dbReference type="EMBL" id="APT91094.1"/>
    </source>
</evidence>
<dbReference type="KEGG" id="csph:CSPHI_08750"/>
<evidence type="ECO:0000256" key="4">
    <source>
        <dbReference type="ARBA" id="ARBA00022475"/>
    </source>
</evidence>
<keyword evidence="4" id="KW-1003">Cell membrane</keyword>
<dbReference type="Gene3D" id="1.10.3470.10">
    <property type="entry name" value="ABC transporter involved in vitamin B12 uptake, BtuC"/>
    <property type="match status" value="1"/>
</dbReference>
<keyword evidence="5 8" id="KW-0812">Transmembrane</keyword>
<feature type="transmembrane region" description="Helical" evidence="8">
    <location>
        <begin position="74"/>
        <end position="96"/>
    </location>
</feature>
<feature type="transmembrane region" description="Helical" evidence="8">
    <location>
        <begin position="169"/>
        <end position="191"/>
    </location>
</feature>
<gene>
    <name evidence="9" type="ORF">CSPHI_08750</name>
</gene>
<evidence type="ECO:0008006" key="11">
    <source>
        <dbReference type="Google" id="ProtNLM"/>
    </source>
</evidence>
<dbReference type="STRING" id="1437874.CSPHI_08750"/>
<dbReference type="FunFam" id="1.10.3470.10:FF:000001">
    <property type="entry name" value="Vitamin B12 ABC transporter permease BtuC"/>
    <property type="match status" value="1"/>
</dbReference>
<feature type="transmembrane region" description="Helical" evidence="8">
    <location>
        <begin position="136"/>
        <end position="157"/>
    </location>
</feature>
<evidence type="ECO:0000313" key="10">
    <source>
        <dbReference type="Proteomes" id="UP000185469"/>
    </source>
</evidence>
<accession>A0A1L7CZ36</accession>
<keyword evidence="6 8" id="KW-1133">Transmembrane helix</keyword>
<dbReference type="GO" id="GO:0033214">
    <property type="term" value="P:siderophore-iron import into cell"/>
    <property type="evidence" value="ECO:0007669"/>
    <property type="project" value="TreeGrafter"/>
</dbReference>
<feature type="transmembrane region" description="Helical" evidence="8">
    <location>
        <begin position="328"/>
        <end position="346"/>
    </location>
</feature>
<dbReference type="InterPro" id="IPR037294">
    <property type="entry name" value="ABC_BtuC-like"/>
</dbReference>
<name>A0A1L7CZ36_9CORY</name>
<feature type="transmembrane region" description="Helical" evidence="8">
    <location>
        <begin position="211"/>
        <end position="238"/>
    </location>
</feature>
<comment type="subcellular location">
    <subcellularLocation>
        <location evidence="1">Cell membrane</location>
        <topology evidence="1">Multi-pass membrane protein</topology>
    </subcellularLocation>
</comment>
<dbReference type="SUPFAM" id="SSF81345">
    <property type="entry name" value="ABC transporter involved in vitamin B12 uptake, BtuC"/>
    <property type="match status" value="1"/>
</dbReference>
<proteinExistence type="inferred from homology"/>
<dbReference type="InterPro" id="IPR000522">
    <property type="entry name" value="ABC_transptr_permease_BtuC"/>
</dbReference>
<keyword evidence="3" id="KW-0813">Transport</keyword>
<evidence type="ECO:0000256" key="2">
    <source>
        <dbReference type="ARBA" id="ARBA00007935"/>
    </source>
</evidence>
<evidence type="ECO:0000256" key="7">
    <source>
        <dbReference type="ARBA" id="ARBA00023136"/>
    </source>
</evidence>
<evidence type="ECO:0000256" key="3">
    <source>
        <dbReference type="ARBA" id="ARBA00022448"/>
    </source>
</evidence>
<organism evidence="9 10">
    <name type="scientific">Corynebacterium sphenisci DSM 44792</name>
    <dbReference type="NCBI Taxonomy" id="1437874"/>
    <lineage>
        <taxon>Bacteria</taxon>
        <taxon>Bacillati</taxon>
        <taxon>Actinomycetota</taxon>
        <taxon>Actinomycetes</taxon>
        <taxon>Mycobacteriales</taxon>
        <taxon>Corynebacteriaceae</taxon>
        <taxon>Corynebacterium</taxon>
    </lineage>
</organism>
<comment type="similarity">
    <text evidence="2">Belongs to the binding-protein-dependent transport system permease family. FecCD subfamily.</text>
</comment>